<evidence type="ECO:0000313" key="2">
    <source>
        <dbReference type="Proteomes" id="UP000023152"/>
    </source>
</evidence>
<organism evidence="1 2">
    <name type="scientific">Reticulomyxa filosa</name>
    <dbReference type="NCBI Taxonomy" id="46433"/>
    <lineage>
        <taxon>Eukaryota</taxon>
        <taxon>Sar</taxon>
        <taxon>Rhizaria</taxon>
        <taxon>Retaria</taxon>
        <taxon>Foraminifera</taxon>
        <taxon>Monothalamids</taxon>
        <taxon>Reticulomyxidae</taxon>
        <taxon>Reticulomyxa</taxon>
    </lineage>
</organism>
<protein>
    <submittedName>
        <fullName evidence="1">Uncharacterized protein</fullName>
    </submittedName>
</protein>
<dbReference type="EMBL" id="ASPP01004941">
    <property type="protein sequence ID" value="ETO31432.1"/>
    <property type="molecule type" value="Genomic_DNA"/>
</dbReference>
<reference evidence="1 2" key="1">
    <citation type="journal article" date="2013" name="Curr. Biol.">
        <title>The Genome of the Foraminiferan Reticulomyxa filosa.</title>
        <authorList>
            <person name="Glockner G."/>
            <person name="Hulsmann N."/>
            <person name="Schleicher M."/>
            <person name="Noegel A.A."/>
            <person name="Eichinger L."/>
            <person name="Gallinger C."/>
            <person name="Pawlowski J."/>
            <person name="Sierra R."/>
            <person name="Euteneuer U."/>
            <person name="Pillet L."/>
            <person name="Moustafa A."/>
            <person name="Platzer M."/>
            <person name="Groth M."/>
            <person name="Szafranski K."/>
            <person name="Schliwa M."/>
        </authorList>
    </citation>
    <scope>NUCLEOTIDE SEQUENCE [LARGE SCALE GENOMIC DNA]</scope>
</reference>
<accession>X6P1L0</accession>
<keyword evidence="2" id="KW-1185">Reference proteome</keyword>
<feature type="non-terminal residue" evidence="1">
    <location>
        <position position="1"/>
    </location>
</feature>
<dbReference type="Proteomes" id="UP000023152">
    <property type="component" value="Unassembled WGS sequence"/>
</dbReference>
<gene>
    <name evidence="1" type="ORF">RFI_05690</name>
</gene>
<comment type="caution">
    <text evidence="1">The sequence shown here is derived from an EMBL/GenBank/DDBJ whole genome shotgun (WGS) entry which is preliminary data.</text>
</comment>
<dbReference type="AlphaFoldDB" id="X6P1L0"/>
<proteinExistence type="predicted"/>
<sequence>CDKKEEKKEKKLKFGRKKFFCFYCLISRCNQKALDNKTSNKMTEKADKPTAEKGGAAEYHYFPFNIRLQQKHKATVGDGAKRWGNRGIAVGLKWRKGYPATRIGRHSGSYFVAGNKEKKPYHKYLKRLQTKMERHRVRFFAFIKTQTDTNT</sequence>
<name>X6P1L0_RETFI</name>
<evidence type="ECO:0000313" key="1">
    <source>
        <dbReference type="EMBL" id="ETO31432.1"/>
    </source>
</evidence>